<dbReference type="EMBL" id="RNRV01000042">
    <property type="protein sequence ID" value="MHO06395.1"/>
    <property type="molecule type" value="Genomic_DNA"/>
</dbReference>
<dbReference type="Gene3D" id="3.40.50.2300">
    <property type="match status" value="1"/>
</dbReference>
<name>A0A3L0WC01_ECOLX</name>
<dbReference type="SUPFAM" id="SSF52794">
    <property type="entry name" value="PTS system IIB component-like"/>
    <property type="match status" value="1"/>
</dbReference>
<dbReference type="PROSITE" id="PS51099">
    <property type="entry name" value="PTS_EIIB_TYPE_2"/>
    <property type="match status" value="1"/>
</dbReference>
<dbReference type="InterPro" id="IPR003501">
    <property type="entry name" value="PTS_EIIB_2/3"/>
</dbReference>
<keyword evidence="4" id="KW-0813">Transport</keyword>
<comment type="caution">
    <text evidence="4">The sequence shown here is derived from an EMBL/GenBank/DDBJ whole genome shotgun (WGS) entry which is preliminary data.</text>
</comment>
<organism evidence="4">
    <name type="scientific">Escherichia coli</name>
    <dbReference type="NCBI Taxonomy" id="562"/>
    <lineage>
        <taxon>Bacteria</taxon>
        <taxon>Pseudomonadati</taxon>
        <taxon>Pseudomonadota</taxon>
        <taxon>Gammaproteobacteria</taxon>
        <taxon>Enterobacterales</taxon>
        <taxon>Enterobacteriaceae</taxon>
        <taxon>Escherichia</taxon>
    </lineage>
</organism>
<dbReference type="InterPro" id="IPR036095">
    <property type="entry name" value="PTS_EIIB-like_sf"/>
</dbReference>
<keyword evidence="2" id="KW-0598">Phosphotransferase system</keyword>
<accession>A0A3L0WC01</accession>
<dbReference type="GO" id="GO:0009401">
    <property type="term" value="P:phosphoenolpyruvate-dependent sugar phosphotransferase system"/>
    <property type="evidence" value="ECO:0007669"/>
    <property type="project" value="UniProtKB-KW"/>
</dbReference>
<gene>
    <name evidence="4" type="ORF">D9F05_18875</name>
</gene>
<sequence>MSGALRPTKEETMKILVVCGHGLGTSLMMEMSIKSILKELAVTAEVDHRDLASAGSETAEMFVATRDIAEQLISMGVNGRLVSLDNMVDKAAMKEKLSIALRELGAL</sequence>
<proteinExistence type="predicted"/>
<keyword evidence="1" id="KW-0808">Transferase</keyword>
<protein>
    <submittedName>
        <fullName evidence="4">PTS sugar transporter subunit IIB</fullName>
    </submittedName>
</protein>
<feature type="domain" description="PTS EIIB type-2" evidence="3">
    <location>
        <begin position="13"/>
        <end position="105"/>
    </location>
</feature>
<dbReference type="InterPro" id="IPR013011">
    <property type="entry name" value="PTS_EIIB_2"/>
</dbReference>
<dbReference type="Pfam" id="PF02302">
    <property type="entry name" value="PTS_IIB"/>
    <property type="match status" value="1"/>
</dbReference>
<evidence type="ECO:0000313" key="4">
    <source>
        <dbReference type="EMBL" id="MHO06395.1"/>
    </source>
</evidence>
<evidence type="ECO:0000256" key="1">
    <source>
        <dbReference type="ARBA" id="ARBA00022679"/>
    </source>
</evidence>
<keyword evidence="4" id="KW-0762">Sugar transport</keyword>
<dbReference type="CDD" id="cd05563">
    <property type="entry name" value="PTS_IIB_ascorbate"/>
    <property type="match status" value="1"/>
</dbReference>
<evidence type="ECO:0000256" key="2">
    <source>
        <dbReference type="ARBA" id="ARBA00022683"/>
    </source>
</evidence>
<evidence type="ECO:0000259" key="3">
    <source>
        <dbReference type="PROSITE" id="PS51099"/>
    </source>
</evidence>
<dbReference type="GO" id="GO:0008982">
    <property type="term" value="F:protein-N(PI)-phosphohistidine-sugar phosphotransferase activity"/>
    <property type="evidence" value="ECO:0007669"/>
    <property type="project" value="InterPro"/>
</dbReference>
<reference evidence="4" key="1">
    <citation type="submission" date="2018-10" db="EMBL/GenBank/DDBJ databases">
        <authorList>
            <consortium name="NARMS: The National Antimicrobial Resistance Monitoring System"/>
        </authorList>
    </citation>
    <scope>NUCLEOTIDE SEQUENCE [LARGE SCALE GENOMIC DNA]</scope>
    <source>
        <strain evidence="4">CVM N17EC0388</strain>
    </source>
</reference>
<dbReference type="AlphaFoldDB" id="A0A3L0WC01"/>